<feature type="region of interest" description="Disordered" evidence="1">
    <location>
        <begin position="278"/>
        <end position="375"/>
    </location>
</feature>
<gene>
    <name evidence="3" type="ORF">L202_07967</name>
</gene>
<protein>
    <submittedName>
        <fullName evidence="3">Uncharacterized protein</fullName>
    </submittedName>
</protein>
<feature type="transmembrane region" description="Helical" evidence="2">
    <location>
        <begin position="721"/>
        <end position="740"/>
    </location>
</feature>
<keyword evidence="2" id="KW-1133">Transmembrane helix</keyword>
<dbReference type="Proteomes" id="UP000094065">
    <property type="component" value="Unassembled WGS sequence"/>
</dbReference>
<name>A0A1E3HAU1_9TREE</name>
<reference evidence="3 4" key="1">
    <citation type="submission" date="2016-06" db="EMBL/GenBank/DDBJ databases">
        <title>Evolution of pathogenesis and genome organization in the Tremellales.</title>
        <authorList>
            <person name="Cuomo C."/>
            <person name="Litvintseva A."/>
            <person name="Heitman J."/>
            <person name="Chen Y."/>
            <person name="Sun S."/>
            <person name="Springer D."/>
            <person name="Dromer F."/>
            <person name="Young S."/>
            <person name="Zeng Q."/>
            <person name="Chapman S."/>
            <person name="Gujja S."/>
            <person name="Saif S."/>
            <person name="Birren B."/>
        </authorList>
    </citation>
    <scope>NUCLEOTIDE SEQUENCE [LARGE SCALE GENOMIC DNA]</scope>
    <source>
        <strain evidence="3 4">CBS 6039</strain>
    </source>
</reference>
<feature type="transmembrane region" description="Helical" evidence="2">
    <location>
        <begin position="752"/>
        <end position="773"/>
    </location>
</feature>
<comment type="caution">
    <text evidence="3">The sequence shown here is derived from an EMBL/GenBank/DDBJ whole genome shotgun (WGS) entry which is preliminary data.</text>
</comment>
<dbReference type="EMBL" id="AWGJ01000013">
    <property type="protein sequence ID" value="ODN73450.1"/>
    <property type="molecule type" value="Genomic_DNA"/>
</dbReference>
<feature type="compositionally biased region" description="Polar residues" evidence="1">
    <location>
        <begin position="150"/>
        <end position="162"/>
    </location>
</feature>
<feature type="transmembrane region" description="Helical" evidence="2">
    <location>
        <begin position="692"/>
        <end position="709"/>
    </location>
</feature>
<dbReference type="RefSeq" id="XP_018989362.1">
    <property type="nucleotide sequence ID" value="XM_019142791.1"/>
</dbReference>
<evidence type="ECO:0000313" key="4">
    <source>
        <dbReference type="Proteomes" id="UP000094065"/>
    </source>
</evidence>
<feature type="transmembrane region" description="Helical" evidence="2">
    <location>
        <begin position="646"/>
        <end position="672"/>
    </location>
</feature>
<feature type="region of interest" description="Disordered" evidence="1">
    <location>
        <begin position="120"/>
        <end position="169"/>
    </location>
</feature>
<feature type="compositionally biased region" description="Basic and acidic residues" evidence="1">
    <location>
        <begin position="807"/>
        <end position="825"/>
    </location>
</feature>
<dbReference type="AlphaFoldDB" id="A0A1E3HAU1"/>
<dbReference type="GO" id="GO:0005794">
    <property type="term" value="C:Golgi apparatus"/>
    <property type="evidence" value="ECO:0007669"/>
    <property type="project" value="TreeGrafter"/>
</dbReference>
<dbReference type="PANTHER" id="PTHR34391">
    <property type="entry name" value="UPF0658 GOLGI APPARATUS MEMBRANE PROTEIN C1952.10C-RELATED"/>
    <property type="match status" value="1"/>
</dbReference>
<keyword evidence="2" id="KW-0812">Transmembrane</keyword>
<dbReference type="GeneID" id="30159276"/>
<evidence type="ECO:0000256" key="2">
    <source>
        <dbReference type="SAM" id="Phobius"/>
    </source>
</evidence>
<feature type="region of interest" description="Disordered" evidence="1">
    <location>
        <begin position="807"/>
        <end position="880"/>
    </location>
</feature>
<dbReference type="PANTHER" id="PTHR34391:SF2">
    <property type="entry name" value="TRP C-TERMINAL DOMAIN-CONTAINING PROTEIN"/>
    <property type="match status" value="1"/>
</dbReference>
<dbReference type="OrthoDB" id="2448307at2759"/>
<organism evidence="3 4">
    <name type="scientific">Cryptococcus amylolentus CBS 6039</name>
    <dbReference type="NCBI Taxonomy" id="1295533"/>
    <lineage>
        <taxon>Eukaryota</taxon>
        <taxon>Fungi</taxon>
        <taxon>Dikarya</taxon>
        <taxon>Basidiomycota</taxon>
        <taxon>Agaricomycotina</taxon>
        <taxon>Tremellomycetes</taxon>
        <taxon>Tremellales</taxon>
        <taxon>Cryptococcaceae</taxon>
        <taxon>Cryptococcus</taxon>
    </lineage>
</organism>
<evidence type="ECO:0000313" key="3">
    <source>
        <dbReference type="EMBL" id="ODN73450.1"/>
    </source>
</evidence>
<feature type="compositionally biased region" description="Low complexity" evidence="1">
    <location>
        <begin position="134"/>
        <end position="146"/>
    </location>
</feature>
<feature type="transmembrane region" description="Helical" evidence="2">
    <location>
        <begin position="601"/>
        <end position="625"/>
    </location>
</feature>
<keyword evidence="2" id="KW-0472">Membrane</keyword>
<proteinExistence type="predicted"/>
<feature type="compositionally biased region" description="Low complexity" evidence="1">
    <location>
        <begin position="278"/>
        <end position="317"/>
    </location>
</feature>
<dbReference type="STRING" id="1295533.A0A1E3HAU1"/>
<feature type="compositionally biased region" description="Polar residues" evidence="1">
    <location>
        <begin position="845"/>
        <end position="868"/>
    </location>
</feature>
<sequence length="880" mass="93944">MGFVDRWDKTQALVSARLSKPVRPFLALHLISSSTIFILSILSLETNASTSHFLRHLIDSADLSSVIFVDELGNIGDWRIAPARVVNITDVQEGGSSNSLVCNDQGTKCKVVEGKTMKVASKQKAEAESDSSSDSDPGSSSDSGSESETEFGNSTSTGTANESQSTSTITTVSTLQGNAITTRLLAVPTVVTSSGQVMTTTILMDEAGATLADIESSSLSTGNVPTSTSVASSAVTVRTSSSLTASSTSTTALSTSASLVTTSTTSASQVVSSVATSSSSVTSNASSLAPASPSAQEWTESASSSSSASGESSSSSGDEVHAARHNALSRPPPPPKFYRRRRVEKKSKSNGEDSSDDEQTDSIPSRRDSAKHRSHKRLYFAGARSELSNTTGSTASITGFIATTTTSSKASAVATASTSADCDSDSGVDSTVLPKGMTVAQLKKLLEEQPDQFEGIAMSPERLAASVPIKSSLDGVKPVQGEDGTIIGANITGVGGDADTFVSQQCAAGFAWSVNSLDNFVREEIVLACFFMWVLGLVVVAVLNESIPHLMALLFSLVLTIAWSANVLRLSFAFWRHFSEMVRDNCGDNVSFFPDYLAKRVGFQGAALAINVLTLGLSGWGCWKLRDSFGWQTFQRIGASSTMNKMYKLVLGLSIILQLDAFALVTFFALYLDQITRGQASYFMSNCKAWRALYSILVIMLFPWLYFGWKSIRTESRRQFMVFIGLSIFFLAGWATSFASSTFRTTFTHWSFFKALGILALILTVATLVLAVLRRMTFGRGLSEYLKIGDDVGKWRSLVGGGGGLGEKETEVRVDDAGSEGRKEALPTFSTIFGPGPAPPPRRMFSNTQGVQAIRQWQTESSRTSSAPSWAAGDDQRRDL</sequence>
<keyword evidence="4" id="KW-1185">Reference proteome</keyword>
<dbReference type="InterPro" id="IPR040410">
    <property type="entry name" value="UPF0658_Golgi"/>
</dbReference>
<feature type="transmembrane region" description="Helical" evidence="2">
    <location>
        <begin position="550"/>
        <end position="575"/>
    </location>
</feature>
<feature type="transmembrane region" description="Helical" evidence="2">
    <location>
        <begin position="525"/>
        <end position="543"/>
    </location>
</feature>
<accession>A0A1E3HAU1</accession>
<evidence type="ECO:0000256" key="1">
    <source>
        <dbReference type="SAM" id="MobiDB-lite"/>
    </source>
</evidence>